<evidence type="ECO:0000256" key="1">
    <source>
        <dbReference type="ARBA" id="ARBA00008428"/>
    </source>
</evidence>
<dbReference type="PANTHER" id="PTHR30153">
    <property type="entry name" value="REPLICATIVE DNA HELICASE DNAB"/>
    <property type="match status" value="1"/>
</dbReference>
<dbReference type="PROSITE" id="PS51199">
    <property type="entry name" value="SF4_HELICASE"/>
    <property type="match status" value="1"/>
</dbReference>
<dbReference type="EC" id="5.6.2.3" evidence="12 13"/>
<keyword evidence="8 13" id="KW-0238">DNA-binding</keyword>
<dbReference type="GO" id="GO:0006269">
    <property type="term" value="P:DNA replication, synthesis of primer"/>
    <property type="evidence" value="ECO:0007669"/>
    <property type="project" value="UniProtKB-UniRule"/>
</dbReference>
<comment type="caution">
    <text evidence="14">The sequence shown here is derived from an EMBL/GenBank/DDBJ whole genome shotgun (WGS) entry which is preliminary data.</text>
</comment>
<evidence type="ECO:0000256" key="6">
    <source>
        <dbReference type="ARBA" id="ARBA00022806"/>
    </source>
</evidence>
<keyword evidence="2 13" id="KW-0639">Primosome</keyword>
<dbReference type="EMBL" id="DSJL01000009">
    <property type="protein sequence ID" value="HEF64914.1"/>
    <property type="molecule type" value="Genomic_DNA"/>
</dbReference>
<dbReference type="Gene3D" id="3.40.50.300">
    <property type="entry name" value="P-loop containing nucleotide triphosphate hydrolases"/>
    <property type="match status" value="1"/>
</dbReference>
<dbReference type="InterPro" id="IPR007692">
    <property type="entry name" value="DNA_helicase_DnaB"/>
</dbReference>
<keyword evidence="7 13" id="KW-0067">ATP-binding</keyword>
<keyword evidence="6 13" id="KW-0347">Helicase</keyword>
<comment type="function">
    <text evidence="10 13">The main replicative DNA helicase, it participates in initiation and elongation during chromosome replication. Travels ahead of the DNA replisome, separating dsDNA into templates for DNA synthesis. A processive ATP-dependent 5'-3' DNA helicase it has DNA-dependent ATPase activity.</text>
</comment>
<dbReference type="InterPro" id="IPR036185">
    <property type="entry name" value="DNA_heli_DnaB-like_N_sf"/>
</dbReference>
<name>A0A7C1K3J3_THERO</name>
<proteinExistence type="inferred from homology"/>
<reference evidence="14" key="1">
    <citation type="journal article" date="2020" name="mSystems">
        <title>Genome- and Community-Level Interaction Insights into Carbon Utilization and Element Cycling Functions of Hydrothermarchaeota in Hydrothermal Sediment.</title>
        <authorList>
            <person name="Zhou Z."/>
            <person name="Liu Y."/>
            <person name="Xu W."/>
            <person name="Pan J."/>
            <person name="Luo Z.H."/>
            <person name="Li M."/>
        </authorList>
    </citation>
    <scope>NUCLEOTIDE SEQUENCE [LARGE SCALE GENOMIC DNA]</scope>
    <source>
        <strain evidence="14">SpSt-222</strain>
    </source>
</reference>
<dbReference type="AlphaFoldDB" id="A0A7C1K3J3"/>
<sequence>MTSTAAEAIERLPPHNIEAEQAVLGSLLIDRDAIIRVASFLRADDFYRGSHSVIYQAILDLYNRRIPADFVTVVDELERTGRLDDAGGVAYLTELLSVVPSAVHVEYYARIVERTATLRRLISAGTEIVRLGFDERIDADEAIERAERLIFDVSQRRASRDFVSVGQVLEQFFEKLDYIQQHRGEVIGVPTGFADLDKLTGGLQRSDLIILAARPSVGKTSFQLSIAHHAAVKAGKVVAIFSLEMSAEQLVQRLLAMETGVDTHRLRLGYIDEHEWDAISRAFGRLAEAKIFIDDTPGISVMELRSKARRLMAEHGLDLIIVDYLQLMHARRAENRVQEISEISRGLKALARELNVPVLALSQLSRAVETRTDHRPLLSDLRESGSLEQDADVVIFIYRDEIYNPDTDRRGIAEIIVAKHRNGPTDTVHLRFFERTARFADLELYREPGA</sequence>
<evidence type="ECO:0000256" key="8">
    <source>
        <dbReference type="ARBA" id="ARBA00023125"/>
    </source>
</evidence>
<keyword evidence="4 13" id="KW-0547">Nucleotide-binding</keyword>
<dbReference type="CDD" id="cd00984">
    <property type="entry name" value="DnaB_C"/>
    <property type="match status" value="1"/>
</dbReference>
<keyword evidence="3 13" id="KW-0235">DNA replication</keyword>
<dbReference type="GO" id="GO:1990077">
    <property type="term" value="C:primosome complex"/>
    <property type="evidence" value="ECO:0007669"/>
    <property type="project" value="UniProtKB-UniRule"/>
</dbReference>
<evidence type="ECO:0000313" key="14">
    <source>
        <dbReference type="EMBL" id="HEF64914.1"/>
    </source>
</evidence>
<dbReference type="SUPFAM" id="SSF48024">
    <property type="entry name" value="N-terminal domain of DnaB helicase"/>
    <property type="match status" value="1"/>
</dbReference>
<dbReference type="Pfam" id="PF03796">
    <property type="entry name" value="DnaB_C"/>
    <property type="match status" value="1"/>
</dbReference>
<dbReference type="Pfam" id="PF00772">
    <property type="entry name" value="DnaB"/>
    <property type="match status" value="1"/>
</dbReference>
<evidence type="ECO:0000256" key="7">
    <source>
        <dbReference type="ARBA" id="ARBA00022840"/>
    </source>
</evidence>
<dbReference type="GO" id="GO:0043139">
    <property type="term" value="F:5'-3' DNA helicase activity"/>
    <property type="evidence" value="ECO:0007669"/>
    <property type="project" value="UniProtKB-EC"/>
</dbReference>
<evidence type="ECO:0000256" key="10">
    <source>
        <dbReference type="ARBA" id="ARBA00044932"/>
    </source>
</evidence>
<evidence type="ECO:0000256" key="13">
    <source>
        <dbReference type="RuleBase" id="RU362085"/>
    </source>
</evidence>
<dbReference type="InterPro" id="IPR007694">
    <property type="entry name" value="DNA_helicase_DnaB-like_C"/>
</dbReference>
<evidence type="ECO:0000256" key="11">
    <source>
        <dbReference type="ARBA" id="ARBA00048954"/>
    </source>
</evidence>
<evidence type="ECO:0000256" key="2">
    <source>
        <dbReference type="ARBA" id="ARBA00022515"/>
    </source>
</evidence>
<dbReference type="FunFam" id="1.10.860.10:FF:000001">
    <property type="entry name" value="Replicative DNA helicase"/>
    <property type="match status" value="1"/>
</dbReference>
<evidence type="ECO:0000256" key="5">
    <source>
        <dbReference type="ARBA" id="ARBA00022801"/>
    </source>
</evidence>
<dbReference type="Gene3D" id="1.10.860.10">
    <property type="entry name" value="DNAb Helicase, Chain A"/>
    <property type="match status" value="1"/>
</dbReference>
<dbReference type="NCBIfam" id="NF004384">
    <property type="entry name" value="PRK05748.1"/>
    <property type="match status" value="1"/>
</dbReference>
<keyword evidence="9" id="KW-0413">Isomerase</keyword>
<dbReference type="GO" id="GO:0042802">
    <property type="term" value="F:identical protein binding"/>
    <property type="evidence" value="ECO:0007669"/>
    <property type="project" value="UniProtKB-ARBA"/>
</dbReference>
<evidence type="ECO:0000256" key="9">
    <source>
        <dbReference type="ARBA" id="ARBA00023235"/>
    </source>
</evidence>
<comment type="similarity">
    <text evidence="1 13">Belongs to the helicase family. DnaB subfamily.</text>
</comment>
<organism evidence="14">
    <name type="scientific">Thermomicrobium roseum</name>
    <dbReference type="NCBI Taxonomy" id="500"/>
    <lineage>
        <taxon>Bacteria</taxon>
        <taxon>Pseudomonadati</taxon>
        <taxon>Thermomicrobiota</taxon>
        <taxon>Thermomicrobia</taxon>
        <taxon>Thermomicrobiales</taxon>
        <taxon>Thermomicrobiaceae</taxon>
        <taxon>Thermomicrobium</taxon>
    </lineage>
</organism>
<protein>
    <recommendedName>
        <fullName evidence="12 13">Replicative DNA helicase</fullName>
        <ecNumber evidence="12 13">5.6.2.3</ecNumber>
    </recommendedName>
</protein>
<comment type="catalytic activity">
    <reaction evidence="11 13">
        <text>ATP + H2O = ADP + phosphate + H(+)</text>
        <dbReference type="Rhea" id="RHEA:13065"/>
        <dbReference type="ChEBI" id="CHEBI:15377"/>
        <dbReference type="ChEBI" id="CHEBI:15378"/>
        <dbReference type="ChEBI" id="CHEBI:30616"/>
        <dbReference type="ChEBI" id="CHEBI:43474"/>
        <dbReference type="ChEBI" id="CHEBI:456216"/>
        <dbReference type="EC" id="5.6.2.3"/>
    </reaction>
</comment>
<accession>A0A7C1K3J3</accession>
<dbReference type="GO" id="GO:0005524">
    <property type="term" value="F:ATP binding"/>
    <property type="evidence" value="ECO:0007669"/>
    <property type="project" value="UniProtKB-UniRule"/>
</dbReference>
<dbReference type="SUPFAM" id="SSF52540">
    <property type="entry name" value="P-loop containing nucleoside triphosphate hydrolases"/>
    <property type="match status" value="1"/>
</dbReference>
<dbReference type="PANTHER" id="PTHR30153:SF2">
    <property type="entry name" value="REPLICATIVE DNA HELICASE"/>
    <property type="match status" value="1"/>
</dbReference>
<evidence type="ECO:0000256" key="3">
    <source>
        <dbReference type="ARBA" id="ARBA00022705"/>
    </source>
</evidence>
<gene>
    <name evidence="14" type="primary">dnaB</name>
    <name evidence="14" type="ORF">ENP47_04870</name>
</gene>
<dbReference type="InterPro" id="IPR016136">
    <property type="entry name" value="DNA_helicase_N/primase_C"/>
</dbReference>
<dbReference type="GO" id="GO:0016787">
    <property type="term" value="F:hydrolase activity"/>
    <property type="evidence" value="ECO:0007669"/>
    <property type="project" value="UniProtKB-KW"/>
</dbReference>
<dbReference type="GO" id="GO:0003677">
    <property type="term" value="F:DNA binding"/>
    <property type="evidence" value="ECO:0007669"/>
    <property type="project" value="UniProtKB-UniRule"/>
</dbReference>
<evidence type="ECO:0000256" key="12">
    <source>
        <dbReference type="NCBIfam" id="TIGR00665"/>
    </source>
</evidence>
<evidence type="ECO:0000256" key="4">
    <source>
        <dbReference type="ARBA" id="ARBA00022741"/>
    </source>
</evidence>
<dbReference type="InterPro" id="IPR027417">
    <property type="entry name" value="P-loop_NTPase"/>
</dbReference>
<dbReference type="InterPro" id="IPR007693">
    <property type="entry name" value="DNA_helicase_DnaB-like_N"/>
</dbReference>
<dbReference type="FunFam" id="3.40.50.300:FF:000076">
    <property type="entry name" value="Replicative DNA helicase"/>
    <property type="match status" value="1"/>
</dbReference>
<keyword evidence="5 13" id="KW-0378">Hydrolase</keyword>
<dbReference type="GO" id="GO:0005829">
    <property type="term" value="C:cytosol"/>
    <property type="evidence" value="ECO:0007669"/>
    <property type="project" value="TreeGrafter"/>
</dbReference>
<dbReference type="NCBIfam" id="TIGR00665">
    <property type="entry name" value="DnaB"/>
    <property type="match status" value="1"/>
</dbReference>